<evidence type="ECO:0000313" key="3">
    <source>
        <dbReference type="Proteomes" id="UP001589733"/>
    </source>
</evidence>
<accession>A0ABV6B0W5</accession>
<dbReference type="EMBL" id="JBHLYR010000049">
    <property type="protein sequence ID" value="MFB9993392.1"/>
    <property type="molecule type" value="Genomic_DNA"/>
</dbReference>
<sequence>MNRSLSLLALATLGFVSATTLTPPAVPPRPSAFAQPVVVPRQKIGLTCTDTYFKSPRQNYLLIDESYPLCTLRLPLALRQRWPGARTFYFIPRVSATLYAKDSRGNGKWLPLSPLVNPGADALHRAVDSANYEAVELTGQFKKLSDVAGQNRADTVSAGGKLTVCVAPVRAGETPCVTFDITARYKVYTR</sequence>
<evidence type="ECO:0000256" key="1">
    <source>
        <dbReference type="SAM" id="SignalP"/>
    </source>
</evidence>
<organism evidence="2 3">
    <name type="scientific">Deinococcus oregonensis</name>
    <dbReference type="NCBI Taxonomy" id="1805970"/>
    <lineage>
        <taxon>Bacteria</taxon>
        <taxon>Thermotogati</taxon>
        <taxon>Deinococcota</taxon>
        <taxon>Deinococci</taxon>
        <taxon>Deinococcales</taxon>
        <taxon>Deinococcaceae</taxon>
        <taxon>Deinococcus</taxon>
    </lineage>
</organism>
<feature type="chain" id="PRO_5046122945" description="Secreted protein" evidence="1">
    <location>
        <begin position="19"/>
        <end position="190"/>
    </location>
</feature>
<feature type="signal peptide" evidence="1">
    <location>
        <begin position="1"/>
        <end position="18"/>
    </location>
</feature>
<evidence type="ECO:0000313" key="2">
    <source>
        <dbReference type="EMBL" id="MFB9993392.1"/>
    </source>
</evidence>
<reference evidence="2 3" key="1">
    <citation type="submission" date="2024-09" db="EMBL/GenBank/DDBJ databases">
        <authorList>
            <person name="Sun Q."/>
            <person name="Mori K."/>
        </authorList>
    </citation>
    <scope>NUCLEOTIDE SEQUENCE [LARGE SCALE GENOMIC DNA]</scope>
    <source>
        <strain evidence="2 3">JCM 13503</strain>
    </source>
</reference>
<name>A0ABV6B0W5_9DEIO</name>
<proteinExistence type="predicted"/>
<keyword evidence="3" id="KW-1185">Reference proteome</keyword>
<evidence type="ECO:0008006" key="4">
    <source>
        <dbReference type="Google" id="ProtNLM"/>
    </source>
</evidence>
<protein>
    <recommendedName>
        <fullName evidence="4">Secreted protein</fullName>
    </recommendedName>
</protein>
<dbReference type="RefSeq" id="WP_380012136.1">
    <property type="nucleotide sequence ID" value="NZ_JBHLYR010000049.1"/>
</dbReference>
<comment type="caution">
    <text evidence="2">The sequence shown here is derived from an EMBL/GenBank/DDBJ whole genome shotgun (WGS) entry which is preliminary data.</text>
</comment>
<gene>
    <name evidence="2" type="ORF">ACFFLM_15595</name>
</gene>
<dbReference type="Proteomes" id="UP001589733">
    <property type="component" value="Unassembled WGS sequence"/>
</dbReference>
<keyword evidence="1" id="KW-0732">Signal</keyword>